<dbReference type="PANTHER" id="PTHR38015">
    <property type="entry name" value="BLR6086 PROTEIN"/>
    <property type="match status" value="1"/>
</dbReference>
<comment type="caution">
    <text evidence="2">The sequence shown here is derived from an EMBL/GenBank/DDBJ whole genome shotgun (WGS) entry which is preliminary data.</text>
</comment>
<dbReference type="InterPro" id="IPR036291">
    <property type="entry name" value="NAD(P)-bd_dom_sf"/>
</dbReference>
<protein>
    <recommendedName>
        <fullName evidence="1">Opine dehydrogenase domain-containing protein</fullName>
    </recommendedName>
</protein>
<feature type="domain" description="Opine dehydrogenase" evidence="1">
    <location>
        <begin position="135"/>
        <end position="299"/>
    </location>
</feature>
<evidence type="ECO:0000313" key="3">
    <source>
        <dbReference type="Proteomes" id="UP001178507"/>
    </source>
</evidence>
<dbReference type="Gene3D" id="3.40.50.720">
    <property type="entry name" value="NAD(P)-binding Rossmann-like Domain"/>
    <property type="match status" value="1"/>
</dbReference>
<dbReference type="SUPFAM" id="SSF48179">
    <property type="entry name" value="6-phosphogluconate dehydrogenase C-terminal domain-like"/>
    <property type="match status" value="1"/>
</dbReference>
<dbReference type="GO" id="GO:0016491">
    <property type="term" value="F:oxidoreductase activity"/>
    <property type="evidence" value="ECO:0007669"/>
    <property type="project" value="InterPro"/>
</dbReference>
<dbReference type="InterPro" id="IPR013328">
    <property type="entry name" value="6PGD_dom2"/>
</dbReference>
<sequence>MSVKSCPDLITKQPSAVKNCDVVLFTVPSSFHEQYFAALEPYVQPGTIFAVMPARSGCDFLFKKVMGEKADSLGLVAFETLPWACRFNDWGKTATVLGTKESIGAAVVPPANQSKLDVILKLQGLLGVEPKIVECPNVMSISLGNPGQVIHPGVTYGKWSKWDGKPLDKKPLFYHGCDAETADVLMGISEDIKGICKALKTLDPSYDTSQVKTIMEWYMASYSTSITDGSSLKAAMNTNSAYEGLCHPMKEVQGGFVPDFQFRYLSEDVPTGLCFTRGVAELLGVKTPSVDKVLLWSQAKLGKEFLKDGKMQGKDIKDTRAPQAFGVASKDSLCKFLRIKKEAKCCGLC</sequence>
<dbReference type="InterPro" id="IPR008927">
    <property type="entry name" value="6-PGluconate_DH-like_C_sf"/>
</dbReference>
<proteinExistence type="predicted"/>
<reference evidence="2" key="1">
    <citation type="submission" date="2023-08" db="EMBL/GenBank/DDBJ databases">
        <authorList>
            <person name="Chen Y."/>
            <person name="Shah S."/>
            <person name="Dougan E. K."/>
            <person name="Thang M."/>
            <person name="Chan C."/>
        </authorList>
    </citation>
    <scope>NUCLEOTIDE SEQUENCE</scope>
</reference>
<dbReference type="Gene3D" id="1.10.1040.10">
    <property type="entry name" value="N-(1-d-carboxylethyl)-l-norvaline Dehydrogenase, domain 2"/>
    <property type="match status" value="1"/>
</dbReference>
<dbReference type="Proteomes" id="UP001178507">
    <property type="component" value="Unassembled WGS sequence"/>
</dbReference>
<gene>
    <name evidence="2" type="ORF">EVOR1521_LOCUS4428</name>
</gene>
<dbReference type="InterPro" id="IPR003421">
    <property type="entry name" value="Opine_DH"/>
</dbReference>
<dbReference type="AlphaFoldDB" id="A0AA36MP11"/>
<dbReference type="InterPro" id="IPR051729">
    <property type="entry name" value="Opine/Lysopine_DH"/>
</dbReference>
<keyword evidence="3" id="KW-1185">Reference proteome</keyword>
<dbReference type="Pfam" id="PF02317">
    <property type="entry name" value="Octopine_DH"/>
    <property type="match status" value="1"/>
</dbReference>
<evidence type="ECO:0000259" key="1">
    <source>
        <dbReference type="Pfam" id="PF02317"/>
    </source>
</evidence>
<dbReference type="EMBL" id="CAUJNA010000297">
    <property type="protein sequence ID" value="CAJ1375060.1"/>
    <property type="molecule type" value="Genomic_DNA"/>
</dbReference>
<name>A0AA36MP11_9DINO</name>
<organism evidence="2 3">
    <name type="scientific">Effrenium voratum</name>
    <dbReference type="NCBI Taxonomy" id="2562239"/>
    <lineage>
        <taxon>Eukaryota</taxon>
        <taxon>Sar</taxon>
        <taxon>Alveolata</taxon>
        <taxon>Dinophyceae</taxon>
        <taxon>Suessiales</taxon>
        <taxon>Symbiodiniaceae</taxon>
        <taxon>Effrenium</taxon>
    </lineage>
</organism>
<dbReference type="SUPFAM" id="SSF51735">
    <property type="entry name" value="NAD(P)-binding Rossmann-fold domains"/>
    <property type="match status" value="1"/>
</dbReference>
<dbReference type="PANTHER" id="PTHR38015:SF1">
    <property type="entry name" value="OPINE DEHYDROGENASE DOMAIN-CONTAINING PROTEIN"/>
    <property type="match status" value="1"/>
</dbReference>
<accession>A0AA36MP11</accession>
<evidence type="ECO:0000313" key="2">
    <source>
        <dbReference type="EMBL" id="CAJ1375060.1"/>
    </source>
</evidence>